<evidence type="ECO:0000313" key="2">
    <source>
        <dbReference type="EMBL" id="TXB70847.1"/>
    </source>
</evidence>
<evidence type="ECO:0000256" key="1">
    <source>
        <dbReference type="SAM" id="SignalP"/>
    </source>
</evidence>
<gene>
    <name evidence="2" type="ORF">FQV27_03065</name>
</gene>
<feature type="chain" id="PRO_5023016840" evidence="1">
    <location>
        <begin position="22"/>
        <end position="220"/>
    </location>
</feature>
<dbReference type="Pfam" id="PF20107">
    <property type="entry name" value="DUF6497"/>
    <property type="match status" value="2"/>
</dbReference>
<accession>A0A5C6S8J6</accession>
<feature type="signal peptide" evidence="1">
    <location>
        <begin position="1"/>
        <end position="21"/>
    </location>
</feature>
<dbReference type="AlphaFoldDB" id="A0A5C6S8J6"/>
<dbReference type="EMBL" id="VOPL01000001">
    <property type="protein sequence ID" value="TXB70847.1"/>
    <property type="molecule type" value="Genomic_DNA"/>
</dbReference>
<dbReference type="Proteomes" id="UP000321562">
    <property type="component" value="Unassembled WGS sequence"/>
</dbReference>
<protein>
    <submittedName>
        <fullName evidence="2">Uncharacterized protein</fullName>
    </submittedName>
</protein>
<sequence length="220" mass="23454">MTVLNATARIIFPFIATAALAEDVTQIPLPVPSGQPIYWQETIHGVPGAHGLTYRFRFVAPDLADLVPMAEPAPMDNLTEEDMAALSDLASSEGAGGAAILSGAVDDGLISAQELDLAPVISFQNAEEAADAYIVAEDDGVALPPAPDILFRDPMHDDIVWLCEEYVLPRIASPAPRPTEIVISLSDRATASGDLESGAVQLFEAFSLPPDRDECVWEPF</sequence>
<dbReference type="InterPro" id="IPR045467">
    <property type="entry name" value="DUF6497"/>
</dbReference>
<keyword evidence="3" id="KW-1185">Reference proteome</keyword>
<dbReference type="RefSeq" id="WP_147096332.1">
    <property type="nucleotide sequence ID" value="NZ_JBHUFH010000002.1"/>
</dbReference>
<keyword evidence="1" id="KW-0732">Signal</keyword>
<name>A0A5C6S8J6_9RHOB</name>
<proteinExistence type="predicted"/>
<organism evidence="2 3">
    <name type="scientific">Paracoccus aurantiacus</name>
    <dbReference type="NCBI Taxonomy" id="2599412"/>
    <lineage>
        <taxon>Bacteria</taxon>
        <taxon>Pseudomonadati</taxon>
        <taxon>Pseudomonadota</taxon>
        <taxon>Alphaproteobacteria</taxon>
        <taxon>Rhodobacterales</taxon>
        <taxon>Paracoccaceae</taxon>
        <taxon>Paracoccus</taxon>
    </lineage>
</organism>
<comment type="caution">
    <text evidence="2">The sequence shown here is derived from an EMBL/GenBank/DDBJ whole genome shotgun (WGS) entry which is preliminary data.</text>
</comment>
<evidence type="ECO:0000313" key="3">
    <source>
        <dbReference type="Proteomes" id="UP000321562"/>
    </source>
</evidence>
<dbReference type="OrthoDB" id="7862028at2"/>
<reference evidence="2 3" key="1">
    <citation type="submission" date="2019-08" db="EMBL/GenBank/DDBJ databases">
        <authorList>
            <person name="Ye J."/>
        </authorList>
    </citation>
    <scope>NUCLEOTIDE SEQUENCE [LARGE SCALE GENOMIC DNA]</scope>
    <source>
        <strain evidence="2 3">TK008</strain>
    </source>
</reference>